<name>A0ABD0U440_DENTH</name>
<organism evidence="1 2">
    <name type="scientific">Dendrobium thyrsiflorum</name>
    <name type="common">Pinecone-like raceme dendrobium</name>
    <name type="synonym">Orchid</name>
    <dbReference type="NCBI Taxonomy" id="117978"/>
    <lineage>
        <taxon>Eukaryota</taxon>
        <taxon>Viridiplantae</taxon>
        <taxon>Streptophyta</taxon>
        <taxon>Embryophyta</taxon>
        <taxon>Tracheophyta</taxon>
        <taxon>Spermatophyta</taxon>
        <taxon>Magnoliopsida</taxon>
        <taxon>Liliopsida</taxon>
        <taxon>Asparagales</taxon>
        <taxon>Orchidaceae</taxon>
        <taxon>Epidendroideae</taxon>
        <taxon>Malaxideae</taxon>
        <taxon>Dendrobiinae</taxon>
        <taxon>Dendrobium</taxon>
    </lineage>
</organism>
<comment type="caution">
    <text evidence="1">The sequence shown here is derived from an EMBL/GenBank/DDBJ whole genome shotgun (WGS) entry which is preliminary data.</text>
</comment>
<protein>
    <submittedName>
        <fullName evidence="1">Uncharacterized protein</fullName>
    </submittedName>
</protein>
<proteinExistence type="predicted"/>
<dbReference type="EMBL" id="JANQDX010000018">
    <property type="protein sequence ID" value="KAL0906805.1"/>
    <property type="molecule type" value="Genomic_DNA"/>
</dbReference>
<evidence type="ECO:0000313" key="1">
    <source>
        <dbReference type="EMBL" id="KAL0906805.1"/>
    </source>
</evidence>
<sequence length="172" mass="19705">MPLPNTSQHFWKQFLGHLYEAWRKDPPQLDGHQWYLLTLVVRLEMSSWCSSEGARNSTAVVSAQTTRTRAPLRLSARHLARRSVVPPAKQPCHAARGAEYDVSDTRLRLPPLLNCLGCCLRAQFWNLPYCDLLPYIQRFFLESAQARVCSDELLGPNKMALSNCCFITCKRR</sequence>
<evidence type="ECO:0000313" key="2">
    <source>
        <dbReference type="Proteomes" id="UP001552299"/>
    </source>
</evidence>
<dbReference type="Proteomes" id="UP001552299">
    <property type="component" value="Unassembled WGS sequence"/>
</dbReference>
<gene>
    <name evidence="1" type="ORF">M5K25_025328</name>
</gene>
<accession>A0ABD0U440</accession>
<reference evidence="1 2" key="1">
    <citation type="journal article" date="2024" name="Plant Biotechnol. J.">
        <title>Dendrobium thyrsiflorum genome and its molecular insights into genes involved in important horticultural traits.</title>
        <authorList>
            <person name="Chen B."/>
            <person name="Wang J.Y."/>
            <person name="Zheng P.J."/>
            <person name="Li K.L."/>
            <person name="Liang Y.M."/>
            <person name="Chen X.F."/>
            <person name="Zhang C."/>
            <person name="Zhao X."/>
            <person name="He X."/>
            <person name="Zhang G.Q."/>
            <person name="Liu Z.J."/>
            <person name="Xu Q."/>
        </authorList>
    </citation>
    <scope>NUCLEOTIDE SEQUENCE [LARGE SCALE GENOMIC DNA]</scope>
    <source>
        <strain evidence="1">GZMU011</strain>
    </source>
</reference>
<dbReference type="AlphaFoldDB" id="A0ABD0U440"/>
<keyword evidence="2" id="KW-1185">Reference proteome</keyword>